<sequence>MMFTPREEPIVVRFLSYQFSRTINVIFNSLNGSVHIIQASSFGKILEITDTPPLSENSQKAWFRFAGKPIRFSLREFAIVIGLPCRNFPTKSKSKMKKKTSPRNPIGVLSLEK</sequence>
<feature type="compositionally biased region" description="Basic residues" evidence="1">
    <location>
        <begin position="92"/>
        <end position="101"/>
    </location>
</feature>
<dbReference type="Pfam" id="PF09331">
    <property type="entry name" value="DUF1985"/>
    <property type="match status" value="1"/>
</dbReference>
<proteinExistence type="predicted"/>
<dbReference type="Proteomes" id="UP000823674">
    <property type="component" value="Chromosome A01"/>
</dbReference>
<keyword evidence="4" id="KW-1185">Reference proteome</keyword>
<feature type="domain" description="DUF1985" evidence="2">
    <location>
        <begin position="56"/>
        <end position="100"/>
    </location>
</feature>
<protein>
    <recommendedName>
        <fullName evidence="2">DUF1985 domain-containing protein</fullName>
    </recommendedName>
</protein>
<reference evidence="3 4" key="1">
    <citation type="submission" date="2021-03" db="EMBL/GenBank/DDBJ databases">
        <authorList>
            <person name="King G.J."/>
            <person name="Bancroft I."/>
            <person name="Baten A."/>
            <person name="Bloomfield J."/>
            <person name="Borpatragohain P."/>
            <person name="He Z."/>
            <person name="Irish N."/>
            <person name="Irwin J."/>
            <person name="Liu K."/>
            <person name="Mauleon R.P."/>
            <person name="Moore J."/>
            <person name="Morris R."/>
            <person name="Ostergaard L."/>
            <person name="Wang B."/>
            <person name="Wells R."/>
        </authorList>
    </citation>
    <scope>NUCLEOTIDE SEQUENCE [LARGE SCALE GENOMIC DNA]</scope>
    <source>
        <strain evidence="3">R-o-18</strain>
        <tissue evidence="3">Leaf</tissue>
    </source>
</reference>
<organism evidence="3 4">
    <name type="scientific">Brassica rapa subsp. trilocularis</name>
    <dbReference type="NCBI Taxonomy" id="1813537"/>
    <lineage>
        <taxon>Eukaryota</taxon>
        <taxon>Viridiplantae</taxon>
        <taxon>Streptophyta</taxon>
        <taxon>Embryophyta</taxon>
        <taxon>Tracheophyta</taxon>
        <taxon>Spermatophyta</taxon>
        <taxon>Magnoliopsida</taxon>
        <taxon>eudicotyledons</taxon>
        <taxon>Gunneridae</taxon>
        <taxon>Pentapetalae</taxon>
        <taxon>rosids</taxon>
        <taxon>malvids</taxon>
        <taxon>Brassicales</taxon>
        <taxon>Brassicaceae</taxon>
        <taxon>Brassiceae</taxon>
        <taxon>Brassica</taxon>
    </lineage>
</organism>
<gene>
    <name evidence="3" type="primary">A01p042700.1_BraROA</name>
    <name evidence="3" type="ORF">IGI04_003190</name>
</gene>
<comment type="caution">
    <text evidence="3">The sequence shown here is derived from an EMBL/GenBank/DDBJ whole genome shotgun (WGS) entry which is preliminary data.</text>
</comment>
<evidence type="ECO:0000259" key="2">
    <source>
        <dbReference type="Pfam" id="PF09331"/>
    </source>
</evidence>
<accession>A0ABQ7NXN3</accession>
<evidence type="ECO:0000313" key="3">
    <source>
        <dbReference type="EMBL" id="KAG5415623.1"/>
    </source>
</evidence>
<dbReference type="InterPro" id="IPR015410">
    <property type="entry name" value="DUF1985"/>
</dbReference>
<evidence type="ECO:0000313" key="4">
    <source>
        <dbReference type="Proteomes" id="UP000823674"/>
    </source>
</evidence>
<evidence type="ECO:0000256" key="1">
    <source>
        <dbReference type="SAM" id="MobiDB-lite"/>
    </source>
</evidence>
<name>A0ABQ7NXN3_BRACM</name>
<feature type="region of interest" description="Disordered" evidence="1">
    <location>
        <begin position="88"/>
        <end position="113"/>
    </location>
</feature>
<dbReference type="EMBL" id="JADBGQ010000001">
    <property type="protein sequence ID" value="KAG5415623.1"/>
    <property type="molecule type" value="Genomic_DNA"/>
</dbReference>